<dbReference type="Gene3D" id="3.90.950.10">
    <property type="match status" value="1"/>
</dbReference>
<comment type="function">
    <text evidence="4">Nucleoside triphosphate pyrophosphatase. May have a dual role in cell division arrest and in preventing the incorporation of modified nucleotides into cellular nucleic acids.</text>
</comment>
<dbReference type="EC" id="3.6.1.9" evidence="4"/>
<dbReference type="NCBIfam" id="TIGR00172">
    <property type="entry name" value="maf"/>
    <property type="match status" value="1"/>
</dbReference>
<comment type="caution">
    <text evidence="4">Lacks conserved residue(s) required for the propagation of feature annotation.</text>
</comment>
<comment type="catalytic activity">
    <reaction evidence="4">
        <text>a ribonucleoside 5'-triphosphate + H2O = a ribonucleoside 5'-phosphate + diphosphate + H(+)</text>
        <dbReference type="Rhea" id="RHEA:23996"/>
        <dbReference type="ChEBI" id="CHEBI:15377"/>
        <dbReference type="ChEBI" id="CHEBI:15378"/>
        <dbReference type="ChEBI" id="CHEBI:33019"/>
        <dbReference type="ChEBI" id="CHEBI:58043"/>
        <dbReference type="ChEBI" id="CHEBI:61557"/>
        <dbReference type="EC" id="3.6.1.9"/>
    </reaction>
</comment>
<comment type="cofactor">
    <cofactor evidence="1 4">
        <name>a divalent metal cation</name>
        <dbReference type="ChEBI" id="CHEBI:60240"/>
    </cofactor>
</comment>
<protein>
    <recommendedName>
        <fullName evidence="4">Nucleoside triphosphate pyrophosphatase</fullName>
        <ecNumber evidence="4">3.6.1.9</ecNumber>
    </recommendedName>
    <alternativeName>
        <fullName evidence="4">Nucleotide pyrophosphatase</fullName>
        <shortName evidence="4">Nucleotide PPase</shortName>
    </alternativeName>
</protein>
<evidence type="ECO:0000256" key="1">
    <source>
        <dbReference type="ARBA" id="ARBA00001968"/>
    </source>
</evidence>
<dbReference type="Proteomes" id="UP000709466">
    <property type="component" value="Unassembled WGS sequence"/>
</dbReference>
<keyword evidence="4" id="KW-0963">Cytoplasm</keyword>
<comment type="subcellular location">
    <subcellularLocation>
        <location evidence="4">Cytoplasm</location>
    </subcellularLocation>
</comment>
<dbReference type="Pfam" id="PF02545">
    <property type="entry name" value="Maf"/>
    <property type="match status" value="1"/>
</dbReference>
<evidence type="ECO:0000313" key="6">
    <source>
        <dbReference type="Proteomes" id="UP000709466"/>
    </source>
</evidence>
<evidence type="ECO:0000256" key="2">
    <source>
        <dbReference type="ARBA" id="ARBA00022801"/>
    </source>
</evidence>
<evidence type="ECO:0000256" key="3">
    <source>
        <dbReference type="ARBA" id="ARBA00023080"/>
    </source>
</evidence>
<feature type="active site" description="Proton acceptor" evidence="4">
    <location>
        <position position="76"/>
    </location>
</feature>
<dbReference type="InterPro" id="IPR029001">
    <property type="entry name" value="ITPase-like_fam"/>
</dbReference>
<dbReference type="RefSeq" id="WP_167636334.1">
    <property type="nucleotide sequence ID" value="NZ_JAATOP010000002.1"/>
</dbReference>
<keyword evidence="3 4" id="KW-0546">Nucleotide metabolism</keyword>
<dbReference type="CDD" id="cd00555">
    <property type="entry name" value="Maf"/>
    <property type="match status" value="1"/>
</dbReference>
<dbReference type="EMBL" id="JAATOP010000002">
    <property type="protein sequence ID" value="NIY71441.1"/>
    <property type="molecule type" value="Genomic_DNA"/>
</dbReference>
<comment type="catalytic activity">
    <reaction evidence="4">
        <text>a 2'-deoxyribonucleoside 5'-triphosphate + H2O = a 2'-deoxyribonucleoside 5'-phosphate + diphosphate + H(+)</text>
        <dbReference type="Rhea" id="RHEA:44644"/>
        <dbReference type="ChEBI" id="CHEBI:15377"/>
        <dbReference type="ChEBI" id="CHEBI:15378"/>
        <dbReference type="ChEBI" id="CHEBI:33019"/>
        <dbReference type="ChEBI" id="CHEBI:61560"/>
        <dbReference type="ChEBI" id="CHEBI:65317"/>
        <dbReference type="EC" id="3.6.1.9"/>
    </reaction>
</comment>
<keyword evidence="2 4" id="KW-0378">Hydrolase</keyword>
<reference evidence="5 6" key="1">
    <citation type="submission" date="2020-03" db="EMBL/GenBank/DDBJ databases">
        <title>Bacterial isolates of synthetic phycosphere.</title>
        <authorList>
            <person name="Fu H."/>
            <person name="Moran M.A."/>
        </authorList>
    </citation>
    <scope>NUCLEOTIDE SEQUENCE [LARGE SCALE GENOMIC DNA]</scope>
    <source>
        <strain evidence="5 6">HF1</strain>
    </source>
</reference>
<comment type="similarity">
    <text evidence="4">Belongs to the Maf family.</text>
</comment>
<dbReference type="PANTHER" id="PTHR43213:SF5">
    <property type="entry name" value="BIFUNCTIONAL DTTP_UTP PYROPHOSPHATASE_METHYLTRANSFERASE PROTEIN-RELATED"/>
    <property type="match status" value="1"/>
</dbReference>
<dbReference type="PIRSF" id="PIRSF006305">
    <property type="entry name" value="Maf"/>
    <property type="match status" value="1"/>
</dbReference>
<evidence type="ECO:0000313" key="5">
    <source>
        <dbReference type="EMBL" id="NIY71441.1"/>
    </source>
</evidence>
<gene>
    <name evidence="5" type="primary">maf</name>
    <name evidence="5" type="ORF">HCZ30_03215</name>
</gene>
<dbReference type="PANTHER" id="PTHR43213">
    <property type="entry name" value="BIFUNCTIONAL DTTP/UTP PYROPHOSPHATASE/METHYLTRANSFERASE PROTEIN-RELATED"/>
    <property type="match status" value="1"/>
</dbReference>
<comment type="caution">
    <text evidence="5">The sequence shown here is derived from an EMBL/GenBank/DDBJ whole genome shotgun (WGS) entry which is preliminary data.</text>
</comment>
<organism evidence="5 6">
    <name type="scientific">Marivivens donghaensis</name>
    <dbReference type="NCBI Taxonomy" id="1699413"/>
    <lineage>
        <taxon>Bacteria</taxon>
        <taxon>Pseudomonadati</taxon>
        <taxon>Pseudomonadota</taxon>
        <taxon>Alphaproteobacteria</taxon>
        <taxon>Rhodobacterales</taxon>
        <taxon>Paracoccaceae</taxon>
        <taxon>Marivivens group</taxon>
        <taxon>Marivivens</taxon>
    </lineage>
</organism>
<accession>A0ABX0VU78</accession>
<dbReference type="HAMAP" id="MF_00528">
    <property type="entry name" value="Maf"/>
    <property type="match status" value="1"/>
</dbReference>
<sequence length="199" mass="22463">MTDQIILASGSEIRKTLLRNANIPFESVLPRVDEEMIKMSLQAEEANPRDIADALAEAKARKVSQKNPGKLVIGCDQVLDFDGQVLSKPESPDDARAQLRAMRGKTHRLLSAAVIYKDAEPLWRHVGVVRLTMRDFSDAYLDDYVDRNWDSIRWSVGAYKIEEEGIRLMARTEGDYFTILGLPMVELVNYLIVRGVLDA</sequence>
<evidence type="ECO:0000256" key="4">
    <source>
        <dbReference type="HAMAP-Rule" id="MF_00528"/>
    </source>
</evidence>
<dbReference type="InterPro" id="IPR003697">
    <property type="entry name" value="Maf-like"/>
</dbReference>
<proteinExistence type="inferred from homology"/>
<keyword evidence="6" id="KW-1185">Reference proteome</keyword>
<name>A0ABX0VU78_9RHOB</name>
<dbReference type="SUPFAM" id="SSF52972">
    <property type="entry name" value="ITPase-like"/>
    <property type="match status" value="1"/>
</dbReference>